<dbReference type="RefSeq" id="WP_055285958.1">
    <property type="nucleotide sequence ID" value="NZ_CABIXW010000001.1"/>
</dbReference>
<name>A0A174Z801_9FIRM</name>
<dbReference type="SUPFAM" id="SSF56436">
    <property type="entry name" value="C-type lectin-like"/>
    <property type="match status" value="1"/>
</dbReference>
<dbReference type="InterPro" id="IPR016187">
    <property type="entry name" value="CTDL_fold"/>
</dbReference>
<dbReference type="AlphaFoldDB" id="A0A174Z801"/>
<sequence length="335" mass="36818">MKEFVKKKAVIVMDSAGLPNYMTMFYMEPGTYEPEDVPELFKIRNKIVPAVLVSQFTNTMIKGVPASLPYQQPKHTISYDEAAAACGRKGKGWHLMTNTEFVYLLHEAEELGHTIGGNTNYGSNSKNEQESGVRYDSAGRTLTGCDPLTWSHDGTADGVFGLCGNFWEWVTGLRLHKGVVEYTPNNDAAVEGYTEKPDWTVAEVNGRPLKLYGNSAGDVVMSVAEEIEENWEGCHMADLQLEELDEVPEIAYKLGIVPHDWKHETAGLWADSELEESVPRRGSGFGNTSYGGAGALSLSHARSHVGDDVSLRSALFLEDWELVTELLKAGATAHA</sequence>
<organism evidence="1 2">
    <name type="scientific">Lachnospira eligens</name>
    <dbReference type="NCBI Taxonomy" id="39485"/>
    <lineage>
        <taxon>Bacteria</taxon>
        <taxon>Bacillati</taxon>
        <taxon>Bacillota</taxon>
        <taxon>Clostridia</taxon>
        <taxon>Lachnospirales</taxon>
        <taxon>Lachnospiraceae</taxon>
        <taxon>Lachnospira</taxon>
    </lineage>
</organism>
<evidence type="ECO:0008006" key="3">
    <source>
        <dbReference type="Google" id="ProtNLM"/>
    </source>
</evidence>
<reference evidence="1 2" key="1">
    <citation type="submission" date="2015-09" db="EMBL/GenBank/DDBJ databases">
        <authorList>
            <consortium name="Pathogen Informatics"/>
        </authorList>
    </citation>
    <scope>NUCLEOTIDE SEQUENCE [LARGE SCALE GENOMIC DNA]</scope>
    <source>
        <strain evidence="1 2">2789STDY5834878</strain>
    </source>
</reference>
<proteinExistence type="predicted"/>
<evidence type="ECO:0000313" key="1">
    <source>
        <dbReference type="EMBL" id="CUQ80418.1"/>
    </source>
</evidence>
<dbReference type="EMBL" id="CZBV01000001">
    <property type="protein sequence ID" value="CUQ80418.1"/>
    <property type="molecule type" value="Genomic_DNA"/>
</dbReference>
<evidence type="ECO:0000313" key="2">
    <source>
        <dbReference type="Proteomes" id="UP000095780"/>
    </source>
</evidence>
<dbReference type="Proteomes" id="UP000095780">
    <property type="component" value="Unassembled WGS sequence"/>
</dbReference>
<protein>
    <recommendedName>
        <fullName evidence="3">Sulfatase-modifying factor enzyme domain-containing protein</fullName>
    </recommendedName>
</protein>
<gene>
    <name evidence="1" type="ORF">ERS852492_00502</name>
</gene>
<dbReference type="InterPro" id="IPR042095">
    <property type="entry name" value="SUMF_sf"/>
</dbReference>
<accession>A0A174Z801</accession>
<dbReference type="Gene3D" id="3.90.1580.10">
    <property type="entry name" value="paralog of FGE (formylglycine-generating enzyme)"/>
    <property type="match status" value="1"/>
</dbReference>